<feature type="transmembrane region" description="Helical" evidence="1">
    <location>
        <begin position="50"/>
        <end position="72"/>
    </location>
</feature>
<keyword evidence="1" id="KW-0812">Transmembrane</keyword>
<gene>
    <name evidence="2" type="ORF">TVY486_0301750</name>
</gene>
<evidence type="ECO:0000256" key="1">
    <source>
        <dbReference type="SAM" id="Phobius"/>
    </source>
</evidence>
<keyword evidence="1" id="KW-1133">Transmembrane helix</keyword>
<proteinExistence type="predicted"/>
<dbReference type="AlphaFoldDB" id="G0TSQ8"/>
<evidence type="ECO:0000313" key="2">
    <source>
        <dbReference type="EMBL" id="CCC46986.1"/>
    </source>
</evidence>
<name>G0TSQ8_TRYVY</name>
<dbReference type="EMBL" id="HE573019">
    <property type="protein sequence ID" value="CCC46986.1"/>
    <property type="molecule type" value="Genomic_DNA"/>
</dbReference>
<protein>
    <recommendedName>
        <fullName evidence="3">Transmembrane protein</fullName>
    </recommendedName>
</protein>
<evidence type="ECO:0008006" key="3">
    <source>
        <dbReference type="Google" id="ProtNLM"/>
    </source>
</evidence>
<keyword evidence="1" id="KW-0472">Membrane</keyword>
<organism evidence="2">
    <name type="scientific">Trypanosoma vivax (strain Y486)</name>
    <dbReference type="NCBI Taxonomy" id="1055687"/>
    <lineage>
        <taxon>Eukaryota</taxon>
        <taxon>Discoba</taxon>
        <taxon>Euglenozoa</taxon>
        <taxon>Kinetoplastea</taxon>
        <taxon>Metakinetoplastina</taxon>
        <taxon>Trypanosomatida</taxon>
        <taxon>Trypanosomatidae</taxon>
        <taxon>Trypanosoma</taxon>
        <taxon>Duttonella</taxon>
    </lineage>
</organism>
<dbReference type="VEuPathDB" id="TriTrypDB:TvY486_0301750"/>
<accession>G0TSQ8</accession>
<sequence>MEQEERLMAKLPVDSRTRNFVLRDKFEKEVLASFHVATVYHHMVRAGATFAIFLVLYTFAAINVDWLVHMYLVRWMRMNRSEVLEWFREVTERHVVAETPPAYRGLLPPPCVLQTTTDGREHYRVQATELVSPNDRIIVLAVPCPQIGPRNFFTALGQSMKMCDAVLMEGVPFDRIGRVSPASLLPLRDDTFPSIGVHHRFLDIVRGSGEPPFLYPAGTEISWRAYWRHVFTPFELSCVYWPTSFSASKGEARIGWGRLRELIERIDLQMQEEQSNGETGSASPYVVCLPWTVNHIVNIEASLIKYGFHVKRVFPIDWMARDHMGECFCVYHNISEQ</sequence>
<reference evidence="2" key="1">
    <citation type="journal article" date="2012" name="Proc. Natl. Acad. Sci. U.S.A.">
        <title>Antigenic diversity is generated by distinct evolutionary mechanisms in African trypanosome species.</title>
        <authorList>
            <person name="Jackson A.P."/>
            <person name="Berry A."/>
            <person name="Aslett M."/>
            <person name="Allison H.C."/>
            <person name="Burton P."/>
            <person name="Vavrova-Anderson J."/>
            <person name="Brown R."/>
            <person name="Browne H."/>
            <person name="Corton N."/>
            <person name="Hauser H."/>
            <person name="Gamble J."/>
            <person name="Gilderthorp R."/>
            <person name="Marcello L."/>
            <person name="McQuillan J."/>
            <person name="Otto T.D."/>
            <person name="Quail M.A."/>
            <person name="Sanders M.J."/>
            <person name="van Tonder A."/>
            <person name="Ginger M.L."/>
            <person name="Field M.C."/>
            <person name="Barry J.D."/>
            <person name="Hertz-Fowler C."/>
            <person name="Berriman M."/>
        </authorList>
    </citation>
    <scope>NUCLEOTIDE SEQUENCE</scope>
    <source>
        <strain evidence="2">Y486</strain>
    </source>
</reference>